<feature type="compositionally biased region" description="Low complexity" evidence="6">
    <location>
        <begin position="276"/>
        <end position="302"/>
    </location>
</feature>
<evidence type="ECO:0000259" key="9">
    <source>
        <dbReference type="Pfam" id="PF08478"/>
    </source>
</evidence>
<evidence type="ECO:0000256" key="4">
    <source>
        <dbReference type="ARBA" id="ARBA00022989"/>
    </source>
</evidence>
<dbReference type="Proteomes" id="UP000321805">
    <property type="component" value="Chromosome"/>
</dbReference>
<feature type="domain" description="Cell division protein FtsQ/DivIB C-terminal" evidence="8">
    <location>
        <begin position="145"/>
        <end position="252"/>
    </location>
</feature>
<dbReference type="Pfam" id="PF03799">
    <property type="entry name" value="FtsQ_DivIB_C"/>
    <property type="match status" value="1"/>
</dbReference>
<dbReference type="InterPro" id="IPR050487">
    <property type="entry name" value="FtsQ_DivIB"/>
</dbReference>
<evidence type="ECO:0000313" key="10">
    <source>
        <dbReference type="EMBL" id="QEC48607.1"/>
    </source>
</evidence>
<feature type="transmembrane region" description="Helical" evidence="7">
    <location>
        <begin position="38"/>
        <end position="56"/>
    </location>
</feature>
<evidence type="ECO:0000256" key="6">
    <source>
        <dbReference type="SAM" id="MobiDB-lite"/>
    </source>
</evidence>
<keyword evidence="1" id="KW-1003">Cell membrane</keyword>
<accession>A0A5B8U6J1</accession>
<proteinExistence type="predicted"/>
<dbReference type="Gene3D" id="3.10.20.310">
    <property type="entry name" value="membrane protein fhac"/>
    <property type="match status" value="1"/>
</dbReference>
<evidence type="ECO:0000256" key="3">
    <source>
        <dbReference type="ARBA" id="ARBA00022692"/>
    </source>
</evidence>
<feature type="region of interest" description="Disordered" evidence="6">
    <location>
        <begin position="1"/>
        <end position="21"/>
    </location>
</feature>
<keyword evidence="3 7" id="KW-0812">Transmembrane</keyword>
<reference evidence="10 11" key="1">
    <citation type="journal article" date="2018" name="J. Microbiol.">
        <title>Baekduia soli gen. nov., sp. nov., a novel bacterium isolated from the soil of Baekdu Mountain and proposal of a novel family name, Baekduiaceae fam. nov.</title>
        <authorList>
            <person name="An D.S."/>
            <person name="Siddiqi M.Z."/>
            <person name="Kim K.H."/>
            <person name="Yu H.S."/>
            <person name="Im W.T."/>
        </authorList>
    </citation>
    <scope>NUCLEOTIDE SEQUENCE [LARGE SCALE GENOMIC DNA]</scope>
    <source>
        <strain evidence="10 11">BR7-21</strain>
    </source>
</reference>
<keyword evidence="5" id="KW-0131">Cell cycle</keyword>
<sequence>MRPRGAGRGPRAHGEPSTRMHRAAVLTRPRALPRLPRHGIWVLAAIALIVAFGLWLRDSSLVAVQKVSVTGLTGPETARLTTQLEAAARDMTTLHVRTDQLEAVVRPYPVVKRVTAHASFPHTLRIEVTENVPVASVLVDGVRTPVGGDGRLLRGADQRALPVVPMSVVPTGDRVADKTALRAIAALAFAPPALRSRVQRAVTTPAGGLTLTLERGPELHFGGGDRLAAKWAAAAAVLADAGSAGATYLDLRYPERPAAGGLEDPATQRDPETANAALPGASTTTGAAATATPAGAAAGTTP</sequence>
<keyword evidence="11" id="KW-1185">Reference proteome</keyword>
<evidence type="ECO:0000256" key="5">
    <source>
        <dbReference type="ARBA" id="ARBA00023306"/>
    </source>
</evidence>
<organism evidence="10 11">
    <name type="scientific">Baekduia soli</name>
    <dbReference type="NCBI Taxonomy" id="496014"/>
    <lineage>
        <taxon>Bacteria</taxon>
        <taxon>Bacillati</taxon>
        <taxon>Actinomycetota</taxon>
        <taxon>Thermoleophilia</taxon>
        <taxon>Solirubrobacterales</taxon>
        <taxon>Baekduiaceae</taxon>
        <taxon>Baekduia</taxon>
    </lineage>
</organism>
<evidence type="ECO:0000256" key="2">
    <source>
        <dbReference type="ARBA" id="ARBA00022618"/>
    </source>
</evidence>
<feature type="region of interest" description="Disordered" evidence="6">
    <location>
        <begin position="259"/>
        <end position="302"/>
    </location>
</feature>
<dbReference type="KEGG" id="bsol:FSW04_14185"/>
<gene>
    <name evidence="10" type="ORF">FSW04_14185</name>
</gene>
<dbReference type="InterPro" id="IPR013685">
    <property type="entry name" value="POTRA_FtsQ_type"/>
</dbReference>
<keyword evidence="4 7" id="KW-1133">Transmembrane helix</keyword>
<dbReference type="EMBL" id="CP042430">
    <property type="protein sequence ID" value="QEC48607.1"/>
    <property type="molecule type" value="Genomic_DNA"/>
</dbReference>
<evidence type="ECO:0000256" key="7">
    <source>
        <dbReference type="SAM" id="Phobius"/>
    </source>
</evidence>
<evidence type="ECO:0000259" key="8">
    <source>
        <dbReference type="Pfam" id="PF03799"/>
    </source>
</evidence>
<feature type="domain" description="POTRA" evidence="9">
    <location>
        <begin position="64"/>
        <end position="130"/>
    </location>
</feature>
<dbReference type="OrthoDB" id="5244004at2"/>
<dbReference type="InterPro" id="IPR005548">
    <property type="entry name" value="Cell_div_FtsQ/DivIB_C"/>
</dbReference>
<protein>
    <submittedName>
        <fullName evidence="10">FtsQ-type POTRA domain-containing protein</fullName>
    </submittedName>
</protein>
<dbReference type="GO" id="GO:0005886">
    <property type="term" value="C:plasma membrane"/>
    <property type="evidence" value="ECO:0007669"/>
    <property type="project" value="TreeGrafter"/>
</dbReference>
<dbReference type="GO" id="GO:0051301">
    <property type="term" value="P:cell division"/>
    <property type="evidence" value="ECO:0007669"/>
    <property type="project" value="UniProtKB-KW"/>
</dbReference>
<dbReference type="Pfam" id="PF08478">
    <property type="entry name" value="POTRA_1"/>
    <property type="match status" value="1"/>
</dbReference>
<keyword evidence="2" id="KW-0132">Cell division</keyword>
<dbReference type="PANTHER" id="PTHR37820">
    <property type="entry name" value="CELL DIVISION PROTEIN DIVIB"/>
    <property type="match status" value="1"/>
</dbReference>
<name>A0A5B8U6J1_9ACTN</name>
<dbReference type="AlphaFoldDB" id="A0A5B8U6J1"/>
<evidence type="ECO:0000256" key="1">
    <source>
        <dbReference type="ARBA" id="ARBA00022475"/>
    </source>
</evidence>
<keyword evidence="7" id="KW-0472">Membrane</keyword>
<evidence type="ECO:0000313" key="11">
    <source>
        <dbReference type="Proteomes" id="UP000321805"/>
    </source>
</evidence>
<dbReference type="PANTHER" id="PTHR37820:SF1">
    <property type="entry name" value="CELL DIVISION PROTEIN FTSQ"/>
    <property type="match status" value="1"/>
</dbReference>